<dbReference type="InterPro" id="IPR000836">
    <property type="entry name" value="PRTase_dom"/>
</dbReference>
<evidence type="ECO:0000256" key="1">
    <source>
        <dbReference type="ARBA" id="ARBA00008007"/>
    </source>
</evidence>
<dbReference type="InterPro" id="IPR029057">
    <property type="entry name" value="PRTase-like"/>
</dbReference>
<keyword evidence="4" id="KW-0328">Glycosyltransferase</keyword>
<dbReference type="EMBL" id="CP003075">
    <property type="protein sequence ID" value="AEQ52898.1"/>
    <property type="molecule type" value="Genomic_DNA"/>
</dbReference>
<organism evidence="4 5">
    <name type="scientific">Pelagibacterium halotolerans (strain DSM 22347 / JCM 15775 / CGMCC 1.7692 / B2)</name>
    <dbReference type="NCBI Taxonomy" id="1082931"/>
    <lineage>
        <taxon>Bacteria</taxon>
        <taxon>Pseudomonadati</taxon>
        <taxon>Pseudomonadota</taxon>
        <taxon>Alphaproteobacteria</taxon>
        <taxon>Hyphomicrobiales</taxon>
        <taxon>Devosiaceae</taxon>
        <taxon>Pelagibacterium</taxon>
    </lineage>
</organism>
<evidence type="ECO:0000259" key="3">
    <source>
        <dbReference type="Pfam" id="PF18912"/>
    </source>
</evidence>
<accession>G4REF3</accession>
<dbReference type="InterPro" id="IPR051910">
    <property type="entry name" value="ComF/GntX_DNA_util-trans"/>
</dbReference>
<dbReference type="AlphaFoldDB" id="G4REF3"/>
<dbReference type="Gene3D" id="3.40.50.2020">
    <property type="match status" value="1"/>
</dbReference>
<gene>
    <name evidence="4" type="ordered locus">KKY_2903</name>
</gene>
<keyword evidence="5" id="KW-1185">Reference proteome</keyword>
<protein>
    <submittedName>
        <fullName evidence="4">Competence protein F-like protein, phosphoribosyltransferase domain protein</fullName>
    </submittedName>
</protein>
<dbReference type="CDD" id="cd06223">
    <property type="entry name" value="PRTases_typeI"/>
    <property type="match status" value="1"/>
</dbReference>
<dbReference type="GO" id="GO:0016757">
    <property type="term" value="F:glycosyltransferase activity"/>
    <property type="evidence" value="ECO:0007669"/>
    <property type="project" value="UniProtKB-KW"/>
</dbReference>
<dbReference type="RefSeq" id="WP_014132045.1">
    <property type="nucleotide sequence ID" value="NC_016078.1"/>
</dbReference>
<sequence>MGRVRTMVASMGGQVLDAAFPPVCLGCNEAVSTPDGLCPSCWRQLIPISRPFCPVLGLPFASAMGEGALSVQAIANPPPFDRARSAVAYTDLARKLISKMKYSDRPEIGLFCARMMVSAGHELLGPDVVLVPVPLHRSRQRERRYNQSAELARAVGRLAKCELHTDLIVRHKRTIQQVGLNASQRARNVDGAFRVDPMRLDRLGARRVVLVDDVLTTGATVSAAAKALKRAGVSHVDVLSFARVVFDTDMTV</sequence>
<dbReference type="PANTHER" id="PTHR47505">
    <property type="entry name" value="DNA UTILIZATION PROTEIN YHGH"/>
    <property type="match status" value="1"/>
</dbReference>
<dbReference type="Pfam" id="PF18912">
    <property type="entry name" value="DZR_2"/>
    <property type="match status" value="1"/>
</dbReference>
<dbReference type="PANTHER" id="PTHR47505:SF1">
    <property type="entry name" value="DNA UTILIZATION PROTEIN YHGH"/>
    <property type="match status" value="1"/>
</dbReference>
<keyword evidence="4" id="KW-0808">Transferase</keyword>
<evidence type="ECO:0000313" key="4">
    <source>
        <dbReference type="EMBL" id="AEQ52898.1"/>
    </source>
</evidence>
<dbReference type="Proteomes" id="UP000008850">
    <property type="component" value="Chromosome"/>
</dbReference>
<dbReference type="HOGENOM" id="CLU_054549_0_0_5"/>
<dbReference type="InterPro" id="IPR044005">
    <property type="entry name" value="DZR_2"/>
</dbReference>
<dbReference type="eggNOG" id="COG1040">
    <property type="taxonomic scope" value="Bacteria"/>
</dbReference>
<dbReference type="KEGG" id="phl:KKY_2903"/>
<feature type="domain" description="Phosphoribosyltransferase" evidence="2">
    <location>
        <begin position="205"/>
        <end position="237"/>
    </location>
</feature>
<dbReference type="Pfam" id="PF00156">
    <property type="entry name" value="Pribosyltran"/>
    <property type="match status" value="1"/>
</dbReference>
<name>G4REF3_PELHB</name>
<evidence type="ECO:0000313" key="5">
    <source>
        <dbReference type="Proteomes" id="UP000008850"/>
    </source>
</evidence>
<comment type="similarity">
    <text evidence="1">Belongs to the ComF/GntX family.</text>
</comment>
<dbReference type="SUPFAM" id="SSF53271">
    <property type="entry name" value="PRTase-like"/>
    <property type="match status" value="1"/>
</dbReference>
<proteinExistence type="inferred from homology"/>
<dbReference type="STRING" id="1082931.KKY_2903"/>
<feature type="domain" description="Double zinc ribbon" evidence="3">
    <location>
        <begin position="15"/>
        <end position="63"/>
    </location>
</feature>
<evidence type="ECO:0000259" key="2">
    <source>
        <dbReference type="Pfam" id="PF00156"/>
    </source>
</evidence>
<dbReference type="PATRIC" id="fig|1082931.4.peg.2861"/>
<reference evidence="4 5" key="1">
    <citation type="journal article" date="2012" name="J. Bacteriol.">
        <title>Complete genome sequence of Pelagibacterium halotolerans B2T.</title>
        <authorList>
            <person name="Huo Y.Y."/>
            <person name="Cheng H."/>
            <person name="Han X.F."/>
            <person name="Jiang X.W."/>
            <person name="Sun C."/>
            <person name="Zhang X.Q."/>
            <person name="Zhu X.F."/>
            <person name="Liu Y.F."/>
            <person name="Li P.F."/>
            <person name="Ni P.X."/>
            <person name="Wu M."/>
        </authorList>
    </citation>
    <scope>NUCLEOTIDE SEQUENCE [LARGE SCALE GENOMIC DNA]</scope>
    <source>
        <strain evidence="5">DSM 22347 / JCM 15775 / CGMCC 1.7692 / B2</strain>
    </source>
</reference>